<keyword evidence="1" id="KW-0347">Helicase</keyword>
<protein>
    <submittedName>
        <fullName evidence="1">UvrD/REP helicase N-terminal domain-containing protein</fullName>
    </submittedName>
</protein>
<keyword evidence="2" id="KW-1185">Reference proteome</keyword>
<dbReference type="EMBL" id="FNQY01000009">
    <property type="protein sequence ID" value="SEA14682.1"/>
    <property type="molecule type" value="Genomic_DNA"/>
</dbReference>
<keyword evidence="1" id="KW-0378">Hydrolase</keyword>
<reference evidence="1 2" key="1">
    <citation type="submission" date="2016-10" db="EMBL/GenBank/DDBJ databases">
        <authorList>
            <person name="de Groot N.N."/>
        </authorList>
    </citation>
    <scope>NUCLEOTIDE SEQUENCE [LARGE SCALE GENOMIC DNA]</scope>
    <source>
        <strain evidence="1 2">Vu-144</strain>
    </source>
</reference>
<sequence>MLSKQANNKLIIAAAGSGKTTFLVEEALKQIDVIGNQQCTVFGK</sequence>
<dbReference type="Proteomes" id="UP000199041">
    <property type="component" value="Unassembled WGS sequence"/>
</dbReference>
<accession>A0A1H3YUG5</accession>
<dbReference type="STRING" id="551991.SAMN05192529_10935"/>
<evidence type="ECO:0000313" key="2">
    <source>
        <dbReference type="Proteomes" id="UP000199041"/>
    </source>
</evidence>
<gene>
    <name evidence="1" type="ORF">SAMN05192529_10935</name>
</gene>
<dbReference type="GO" id="GO:0004386">
    <property type="term" value="F:helicase activity"/>
    <property type="evidence" value="ECO:0007669"/>
    <property type="project" value="UniProtKB-KW"/>
</dbReference>
<proteinExistence type="predicted"/>
<dbReference type="InterPro" id="IPR027417">
    <property type="entry name" value="P-loop_NTPase"/>
</dbReference>
<keyword evidence="1" id="KW-0547">Nucleotide-binding</keyword>
<dbReference type="Gene3D" id="3.40.50.300">
    <property type="entry name" value="P-loop containing nucleotide triphosphate hydrolases"/>
    <property type="match status" value="1"/>
</dbReference>
<keyword evidence="1" id="KW-0067">ATP-binding</keyword>
<evidence type="ECO:0000313" key="1">
    <source>
        <dbReference type="EMBL" id="SEA14682.1"/>
    </source>
</evidence>
<dbReference type="AlphaFoldDB" id="A0A1H3YUG5"/>
<organism evidence="1 2">
    <name type="scientific">Arachidicoccus rhizosphaerae</name>
    <dbReference type="NCBI Taxonomy" id="551991"/>
    <lineage>
        <taxon>Bacteria</taxon>
        <taxon>Pseudomonadati</taxon>
        <taxon>Bacteroidota</taxon>
        <taxon>Chitinophagia</taxon>
        <taxon>Chitinophagales</taxon>
        <taxon>Chitinophagaceae</taxon>
        <taxon>Arachidicoccus</taxon>
    </lineage>
</organism>
<name>A0A1H3YUG5_9BACT</name>